<dbReference type="SMART" id="SM00094">
    <property type="entry name" value="TR_FER"/>
    <property type="match status" value="1"/>
</dbReference>
<dbReference type="PROSITE" id="PS51408">
    <property type="entry name" value="TRANSFERRIN_LIKE_4"/>
    <property type="match status" value="2"/>
</dbReference>
<feature type="chain" id="PRO_5031560402" description="Transferrin-like domain-containing protein" evidence="2">
    <location>
        <begin position="20"/>
        <end position="1414"/>
    </location>
</feature>
<keyword evidence="2" id="KW-0732">Signal</keyword>
<feature type="compositionally biased region" description="Polar residues" evidence="1">
    <location>
        <begin position="1042"/>
        <end position="1069"/>
    </location>
</feature>
<proteinExistence type="predicted"/>
<dbReference type="GO" id="GO:0055037">
    <property type="term" value="C:recycling endosome"/>
    <property type="evidence" value="ECO:0007669"/>
    <property type="project" value="TreeGrafter"/>
</dbReference>
<feature type="region of interest" description="Disordered" evidence="1">
    <location>
        <begin position="878"/>
        <end position="1024"/>
    </location>
</feature>
<feature type="region of interest" description="Disordered" evidence="1">
    <location>
        <begin position="1036"/>
        <end position="1078"/>
    </location>
</feature>
<evidence type="ECO:0000313" key="5">
    <source>
        <dbReference type="Proteomes" id="UP000594454"/>
    </source>
</evidence>
<dbReference type="SUPFAM" id="SSF50978">
    <property type="entry name" value="WD40 repeat-like"/>
    <property type="match status" value="1"/>
</dbReference>
<dbReference type="InParanoid" id="A0A7R8UYF8"/>
<evidence type="ECO:0000313" key="4">
    <source>
        <dbReference type="EMBL" id="CAD7088796.1"/>
    </source>
</evidence>
<accession>A0A7R8UYF8</accession>
<feature type="signal peptide" evidence="2">
    <location>
        <begin position="1"/>
        <end position="19"/>
    </location>
</feature>
<feature type="compositionally biased region" description="Polar residues" evidence="1">
    <location>
        <begin position="941"/>
        <end position="951"/>
    </location>
</feature>
<dbReference type="SUPFAM" id="SSF53850">
    <property type="entry name" value="Periplasmic binding protein-like II"/>
    <property type="match status" value="2"/>
</dbReference>
<dbReference type="GO" id="GO:0005615">
    <property type="term" value="C:extracellular space"/>
    <property type="evidence" value="ECO:0007669"/>
    <property type="project" value="TreeGrafter"/>
</dbReference>
<dbReference type="EMBL" id="LR899012">
    <property type="protein sequence ID" value="CAD7088796.1"/>
    <property type="molecule type" value="Genomic_DNA"/>
</dbReference>
<feature type="compositionally biased region" description="Polar residues" evidence="1">
    <location>
        <begin position="751"/>
        <end position="760"/>
    </location>
</feature>
<evidence type="ECO:0000259" key="3">
    <source>
        <dbReference type="PROSITE" id="PS51408"/>
    </source>
</evidence>
<dbReference type="Proteomes" id="UP000594454">
    <property type="component" value="Chromosome 4"/>
</dbReference>
<dbReference type="CDD" id="cd13529">
    <property type="entry name" value="PBP2_transferrin"/>
    <property type="match status" value="2"/>
</dbReference>
<organism evidence="4 5">
    <name type="scientific">Hermetia illucens</name>
    <name type="common">Black soldier fly</name>
    <dbReference type="NCBI Taxonomy" id="343691"/>
    <lineage>
        <taxon>Eukaryota</taxon>
        <taxon>Metazoa</taxon>
        <taxon>Ecdysozoa</taxon>
        <taxon>Arthropoda</taxon>
        <taxon>Hexapoda</taxon>
        <taxon>Insecta</taxon>
        <taxon>Pterygota</taxon>
        <taxon>Neoptera</taxon>
        <taxon>Endopterygota</taxon>
        <taxon>Diptera</taxon>
        <taxon>Brachycera</taxon>
        <taxon>Stratiomyomorpha</taxon>
        <taxon>Stratiomyidae</taxon>
        <taxon>Hermetiinae</taxon>
        <taxon>Hermetia</taxon>
    </lineage>
</organism>
<dbReference type="PANTHER" id="PTHR11485">
    <property type="entry name" value="TRANSFERRIN"/>
    <property type="match status" value="1"/>
</dbReference>
<evidence type="ECO:0000256" key="2">
    <source>
        <dbReference type="SAM" id="SignalP"/>
    </source>
</evidence>
<feature type="compositionally biased region" description="Polar residues" evidence="1">
    <location>
        <begin position="969"/>
        <end position="986"/>
    </location>
</feature>
<protein>
    <recommendedName>
        <fullName evidence="3">Transferrin-like domain-containing protein</fullName>
    </recommendedName>
</protein>
<gene>
    <name evidence="4" type="ORF">HERILL_LOCUS11390</name>
</gene>
<dbReference type="InterPro" id="IPR001156">
    <property type="entry name" value="Transferrin-like_dom"/>
</dbReference>
<dbReference type="GO" id="GO:0005769">
    <property type="term" value="C:early endosome"/>
    <property type="evidence" value="ECO:0007669"/>
    <property type="project" value="TreeGrafter"/>
</dbReference>
<feature type="compositionally biased region" description="Polar residues" evidence="1">
    <location>
        <begin position="692"/>
        <end position="708"/>
    </location>
</feature>
<feature type="domain" description="Transferrin-like" evidence="3">
    <location>
        <begin position="30"/>
        <end position="357"/>
    </location>
</feature>
<feature type="region of interest" description="Disordered" evidence="1">
    <location>
        <begin position="839"/>
        <end position="866"/>
    </location>
</feature>
<reference evidence="4 5" key="1">
    <citation type="submission" date="2020-11" db="EMBL/GenBank/DDBJ databases">
        <authorList>
            <person name="Wallbank WR R."/>
            <person name="Pardo Diaz C."/>
            <person name="Kozak K."/>
            <person name="Martin S."/>
            <person name="Jiggins C."/>
            <person name="Moest M."/>
            <person name="Warren A I."/>
            <person name="Generalovic N T."/>
            <person name="Byers J.R.P. K."/>
            <person name="Montejo-Kovacevich G."/>
            <person name="Yen C E."/>
        </authorList>
    </citation>
    <scope>NUCLEOTIDE SEQUENCE [LARGE SCALE GENOMIC DNA]</scope>
</reference>
<dbReference type="Gene3D" id="3.40.190.10">
    <property type="entry name" value="Periplasmic binding protein-like II"/>
    <property type="match status" value="3"/>
</dbReference>
<feature type="compositionally biased region" description="Basic and acidic residues" evidence="1">
    <location>
        <begin position="800"/>
        <end position="819"/>
    </location>
</feature>
<dbReference type="GO" id="GO:0006826">
    <property type="term" value="P:iron ion transport"/>
    <property type="evidence" value="ECO:0007669"/>
    <property type="project" value="TreeGrafter"/>
</dbReference>
<feature type="region of interest" description="Disordered" evidence="1">
    <location>
        <begin position="678"/>
        <end position="776"/>
    </location>
</feature>
<dbReference type="InterPro" id="IPR036322">
    <property type="entry name" value="WD40_repeat_dom_sf"/>
</dbReference>
<feature type="domain" description="Transferrin-like" evidence="3">
    <location>
        <begin position="367"/>
        <end position="666"/>
    </location>
</feature>
<sequence>MQYWCRLFVSFMLIATIAGQWNKGKNNEKLRVCIVEGRGLYRKTEKFCPTLESKSNIECVIGVDRLDCIRRIQKGSAHFGVFSAEDLVAARWATTDILVTSEMRFHNTPFEYEVVAVVDNEAGIHSPHDLRGAKFCHPGHGIEPHWTEILANYFESMLLPKLCESDLSLTESRIKASANFFGSSCKAGPWVPDRIQDRILKNRYPSLCELCYDSYRCGVGDKHWGRRGALYCLTTGGGEVAWARLDDVRSHFGFSGLIAEANPNEYSFLCPDGLLQPLNSTYPCVWVAKPWQAIAAKNTHAANIQDIVHNLSHYDADWKHALLSLLETYHVNITSLDTTVPIGDYLEQAVGFQSAYSFPSCNPPRSIVFCTTSLIQHSKCSWLQEAASVYGIEPNLQCIRTESLERCLDDTKHKAADVVLVDQDHRVKAQKEYKLKPILYEFSKTMHERYVTVAIVKDSNLKTMNDLQGLKACFPSHAGAAYLSVMETLRNVSKIKYPDLEEYFSSDSCTWKTDNCPEKFKGDEGALRCLLESGSVAFLSYDIFKNFTEGKLNTSWTFSGNRKMFSTVCPHGKNAKDEVCYLHWTPRGHLMIHADTSLIRRNEIHNSLRDMDRLFGKDMKAHTPSFTMFGPFDKRNNIIFRDNTEGLRGFVELSKDKMPRSMEDVYDMYSADKYVITSKRHDTTSKPKVPPASTSTKKPTIPSKNLQKPTEEKNKLVKPTSLTKSQVSKPTVGKTISTKPAAKAPTLTKASESTNKSRTQPLRAKHSIGTLNSSKPPQQAIAKHNVMNTVHNVTVSSPPPEKREMPKPTEAQNGRERTKTRTLQPEEIVILKQQIGSAPKSLDLPTKQPHSNNVQNGAHFNLDLPEPPVKESVAFEILFDGDQNEDKSKSKEKPKENLIAKSEKNVPKKPAESLRSNTAKVAPKEKEEDKKPEDKPKNEAQGMSPSPSSQTEDADYEDDFESYESDFETGSSSSEPPSHNTEENSQSDSPDLSEPEESSEVSEETQLPITVIHRDDERKLDSGSYDMNSRKLLLQQHQQQLDSIDTSTANSEQLDSGISYSAPNSSLQRSSIEPQPPPIIKKISKRGQELMSKIQFDDVTFVLFDLKPVNYEYYMKIYGNYNSTQMSTQTNDDRLETSIQTDALVTRSIWTQHPPQFDLEFMRANDFRNLNNACGEFESDSLNINNIEDPLSRSLSAMSRFRSARIRSAPKSSQTDFIQLNDFLHRTEFTLASILNKPSVRKNLHNSNITITQGYYNLNSRFLSATRVTKLYSNPRSNLLVIVHDDVESVYSGDFRNLLSVWNITEPKNPFKLLSTWSKVCRAEICAELQDVIVAGLEDGSIALWDLKESYSFGVQFGDGSCYFPPTQTITPCLGMEELILSDIGIVIDVRAFRSSHQLSRLQVYRPIQVSHHL</sequence>
<dbReference type="GO" id="GO:0005886">
    <property type="term" value="C:plasma membrane"/>
    <property type="evidence" value="ECO:0007669"/>
    <property type="project" value="TreeGrafter"/>
</dbReference>
<feature type="compositionally biased region" description="Basic and acidic residues" evidence="1">
    <location>
        <begin position="922"/>
        <end position="938"/>
    </location>
</feature>
<feature type="compositionally biased region" description="Low complexity" evidence="1">
    <location>
        <begin position="738"/>
        <end position="750"/>
    </location>
</feature>
<feature type="region of interest" description="Disordered" evidence="1">
    <location>
        <begin position="794"/>
        <end position="822"/>
    </location>
</feature>
<feature type="compositionally biased region" description="Acidic residues" evidence="1">
    <location>
        <begin position="952"/>
        <end position="967"/>
    </location>
</feature>
<feature type="compositionally biased region" description="Polar residues" evidence="1">
    <location>
        <begin position="848"/>
        <end position="858"/>
    </location>
</feature>
<dbReference type="PANTHER" id="PTHR11485:SF54">
    <property type="entry name" value="TRANSFERRIN"/>
    <property type="match status" value="1"/>
</dbReference>
<dbReference type="PRINTS" id="PR00422">
    <property type="entry name" value="TRANSFERRIN"/>
</dbReference>
<evidence type="ECO:0000256" key="1">
    <source>
        <dbReference type="SAM" id="MobiDB-lite"/>
    </source>
</evidence>
<feature type="compositionally biased region" description="Polar residues" evidence="1">
    <location>
        <begin position="720"/>
        <end position="737"/>
    </location>
</feature>
<feature type="compositionally biased region" description="Basic and acidic residues" evidence="1">
    <location>
        <begin position="1012"/>
        <end position="1021"/>
    </location>
</feature>
<keyword evidence="5" id="KW-1185">Reference proteome</keyword>
<feature type="compositionally biased region" description="Acidic residues" evidence="1">
    <location>
        <begin position="991"/>
        <end position="1003"/>
    </location>
</feature>
<dbReference type="Pfam" id="PF00405">
    <property type="entry name" value="Transferrin"/>
    <property type="match status" value="2"/>
</dbReference>
<name>A0A7R8UYF8_HERIL</name>
<dbReference type="OrthoDB" id="8170333at2759"/>
<feature type="compositionally biased region" description="Basic and acidic residues" evidence="1">
    <location>
        <begin position="884"/>
        <end position="912"/>
    </location>
</feature>